<evidence type="ECO:0000259" key="4">
    <source>
        <dbReference type="Pfam" id="PF26580"/>
    </source>
</evidence>
<dbReference type="Pfam" id="PF26580">
    <property type="entry name" value="Mtb12_C"/>
    <property type="match status" value="1"/>
</dbReference>
<keyword evidence="6" id="KW-1185">Reference proteome</keyword>
<comment type="similarity">
    <text evidence="2">Belongs to the MTB12 family.</text>
</comment>
<reference evidence="6" key="1">
    <citation type="journal article" date="2019" name="Int. J. Syst. Evol. Microbiol.">
        <title>The Global Catalogue of Microorganisms (GCM) 10K type strain sequencing project: providing services to taxonomists for standard genome sequencing and annotation.</title>
        <authorList>
            <consortium name="The Broad Institute Genomics Platform"/>
            <consortium name="The Broad Institute Genome Sequencing Center for Infectious Disease"/>
            <person name="Wu L."/>
            <person name="Ma J."/>
        </authorList>
    </citation>
    <scope>NUCLEOTIDE SEQUENCE [LARGE SCALE GENOMIC DNA]</scope>
    <source>
        <strain evidence="6">JCM 17688</strain>
    </source>
</reference>
<feature type="signal peptide" evidence="3">
    <location>
        <begin position="1"/>
        <end position="22"/>
    </location>
</feature>
<comment type="caution">
    <text evidence="5">The sequence shown here is derived from an EMBL/GenBank/DDBJ whole genome shotgun (WGS) entry which is preliminary data.</text>
</comment>
<dbReference type="EMBL" id="BAABFR010000022">
    <property type="protein sequence ID" value="GAA4390343.1"/>
    <property type="molecule type" value="Genomic_DNA"/>
</dbReference>
<dbReference type="InterPro" id="IPR058644">
    <property type="entry name" value="Mtb12-like_C"/>
</dbReference>
<evidence type="ECO:0000256" key="3">
    <source>
        <dbReference type="SAM" id="SignalP"/>
    </source>
</evidence>
<evidence type="ECO:0000256" key="2">
    <source>
        <dbReference type="ARBA" id="ARBA00093774"/>
    </source>
</evidence>
<gene>
    <name evidence="5" type="ORF">GCM10023147_18180</name>
</gene>
<evidence type="ECO:0000256" key="1">
    <source>
        <dbReference type="ARBA" id="ARBA00022729"/>
    </source>
</evidence>
<keyword evidence="1 3" id="KW-0732">Signal</keyword>
<sequence>MRIRSAVAAAVLAAGVALSAAACGSSSDSASATSTMASFEAPASADPAAETLDVPTAQQILRSVIDPASTAAHDATQVDSTDPAIGQKLHGFAVGAGQGGYTPDKWTVKSIAATGATTATATVAVASPHAPAPVDVTYTFVRVGGTWKLTQHAADALLAMSGGPHGH</sequence>
<name>A0ABP8JGE7_9ACTN</name>
<feature type="chain" id="PRO_5047319624" description="Low molecular weight antigen MTB12-like C-terminal domain-containing protein" evidence="3">
    <location>
        <begin position="23"/>
        <end position="167"/>
    </location>
</feature>
<dbReference type="Proteomes" id="UP001500635">
    <property type="component" value="Unassembled WGS sequence"/>
</dbReference>
<feature type="domain" description="Low molecular weight antigen MTB12-like C-terminal" evidence="4">
    <location>
        <begin position="57"/>
        <end position="164"/>
    </location>
</feature>
<accession>A0ABP8JGE7</accession>
<evidence type="ECO:0000313" key="6">
    <source>
        <dbReference type="Proteomes" id="UP001500635"/>
    </source>
</evidence>
<organism evidence="5 6">
    <name type="scientific">Tsukamurella soli</name>
    <dbReference type="NCBI Taxonomy" id="644556"/>
    <lineage>
        <taxon>Bacteria</taxon>
        <taxon>Bacillati</taxon>
        <taxon>Actinomycetota</taxon>
        <taxon>Actinomycetes</taxon>
        <taxon>Mycobacteriales</taxon>
        <taxon>Tsukamurellaceae</taxon>
        <taxon>Tsukamurella</taxon>
    </lineage>
</organism>
<evidence type="ECO:0000313" key="5">
    <source>
        <dbReference type="EMBL" id="GAA4390343.1"/>
    </source>
</evidence>
<protein>
    <recommendedName>
        <fullName evidence="4">Low molecular weight antigen MTB12-like C-terminal domain-containing protein</fullName>
    </recommendedName>
</protein>
<dbReference type="PROSITE" id="PS51257">
    <property type="entry name" value="PROKAR_LIPOPROTEIN"/>
    <property type="match status" value="1"/>
</dbReference>
<proteinExistence type="inferred from homology"/>